<dbReference type="InterPro" id="IPR050097">
    <property type="entry name" value="Ferredoxin-NADP_redctase_2"/>
</dbReference>
<dbReference type="InterPro" id="IPR023753">
    <property type="entry name" value="FAD/NAD-binding_dom"/>
</dbReference>
<keyword evidence="1" id="KW-0285">Flavoprotein</keyword>
<keyword evidence="5" id="KW-1185">Reference proteome</keyword>
<evidence type="ECO:0000256" key="2">
    <source>
        <dbReference type="ARBA" id="ARBA00023002"/>
    </source>
</evidence>
<proteinExistence type="predicted"/>
<dbReference type="InterPro" id="IPR036188">
    <property type="entry name" value="FAD/NAD-bd_sf"/>
</dbReference>
<evidence type="ECO:0000313" key="5">
    <source>
        <dbReference type="Proteomes" id="UP001208114"/>
    </source>
</evidence>
<dbReference type="Pfam" id="PF07992">
    <property type="entry name" value="Pyr_redox_2"/>
    <property type="match status" value="1"/>
</dbReference>
<feature type="domain" description="FAD/NAD(P)-binding" evidence="3">
    <location>
        <begin position="86"/>
        <end position="397"/>
    </location>
</feature>
<dbReference type="RefSeq" id="WP_262990801.1">
    <property type="nucleotide sequence ID" value="NZ_JAOTEN010000003.1"/>
</dbReference>
<dbReference type="EMBL" id="JAOTEN010000003">
    <property type="protein sequence ID" value="MCU7614819.1"/>
    <property type="molecule type" value="Genomic_DNA"/>
</dbReference>
<accession>A0ABT2VYV9</accession>
<evidence type="ECO:0000313" key="4">
    <source>
        <dbReference type="EMBL" id="MCU7614819.1"/>
    </source>
</evidence>
<dbReference type="SUPFAM" id="SSF51905">
    <property type="entry name" value="FAD/NAD(P)-binding domain"/>
    <property type="match status" value="1"/>
</dbReference>
<name>A0ABT2VYV9_9FLAO</name>
<dbReference type="Gene3D" id="3.50.50.60">
    <property type="entry name" value="FAD/NAD(P)-binding domain"/>
    <property type="match status" value="2"/>
</dbReference>
<protein>
    <submittedName>
        <fullName evidence="4">NAD(P)/FAD-dependent oxidoreductase</fullName>
    </submittedName>
</protein>
<dbReference type="PRINTS" id="PR00469">
    <property type="entry name" value="PNDRDTASEII"/>
</dbReference>
<organism evidence="4 5">
    <name type="scientific">Chryseobacterium gilvum</name>
    <dbReference type="NCBI Taxonomy" id="2976534"/>
    <lineage>
        <taxon>Bacteria</taxon>
        <taxon>Pseudomonadati</taxon>
        <taxon>Bacteroidota</taxon>
        <taxon>Flavobacteriia</taxon>
        <taxon>Flavobacteriales</taxon>
        <taxon>Weeksellaceae</taxon>
        <taxon>Chryseobacterium group</taxon>
        <taxon>Chryseobacterium</taxon>
    </lineage>
</organism>
<sequence>MNKLKLYGSPDSSEIYAIRDFLKRSVVDFEWFDITNNDLKPENTISNPENHPVIEFPDGKIVVNPTLEQIACNLGWITKPKYKEYDLSIYGAGPAGLSAAVYSASEGLKTILIEREAVGGQAGTSSMIENYLGFPEGISGANLAERARQQALKFGVEILLLKEGIKGTFYDNKIHVDFATGEKLVAKTNICATGVEYARLNLPDEARFFHKGVYYGAGASEASFCKDKDLYIIGGGNSAGQAAVYFSGFAKRVFMVIRKGNLSDTLSDYLIQRITSIKNIAVLYHSQVTELEGDDYLQRIKIANSNQGTEQWHETSKLFICIGGKPNTEWASETAICRDPNGYLYTGNDLDGLDQFLNCWELDRPPYHLETSVPGSFAAGDVRFNSVKRVASAVGEGAMAVTQVHQYLSKL</sequence>
<gene>
    <name evidence="4" type="ORF">N0B16_10260</name>
</gene>
<dbReference type="Proteomes" id="UP001208114">
    <property type="component" value="Unassembled WGS sequence"/>
</dbReference>
<dbReference type="PANTHER" id="PTHR48105">
    <property type="entry name" value="THIOREDOXIN REDUCTASE 1-RELATED-RELATED"/>
    <property type="match status" value="1"/>
</dbReference>
<reference evidence="5" key="1">
    <citation type="submission" date="2023-07" db="EMBL/GenBank/DDBJ databases">
        <title>Chryseobacterium sp. GMJ5 Genome sequencing and assembly.</title>
        <authorList>
            <person name="Jung Y."/>
        </authorList>
    </citation>
    <scope>NUCLEOTIDE SEQUENCE [LARGE SCALE GENOMIC DNA]</scope>
    <source>
        <strain evidence="5">GMJ5</strain>
    </source>
</reference>
<evidence type="ECO:0000259" key="3">
    <source>
        <dbReference type="Pfam" id="PF07992"/>
    </source>
</evidence>
<keyword evidence="2" id="KW-0560">Oxidoreductase</keyword>
<comment type="caution">
    <text evidence="4">The sequence shown here is derived from an EMBL/GenBank/DDBJ whole genome shotgun (WGS) entry which is preliminary data.</text>
</comment>
<dbReference type="PRINTS" id="PR00368">
    <property type="entry name" value="FADPNR"/>
</dbReference>
<evidence type="ECO:0000256" key="1">
    <source>
        <dbReference type="ARBA" id="ARBA00022630"/>
    </source>
</evidence>